<dbReference type="PRINTS" id="PR00463">
    <property type="entry name" value="EP450I"/>
</dbReference>
<dbReference type="GO" id="GO:0005737">
    <property type="term" value="C:cytoplasm"/>
    <property type="evidence" value="ECO:0007669"/>
    <property type="project" value="TreeGrafter"/>
</dbReference>
<keyword evidence="4" id="KW-0479">Metal-binding</keyword>
<dbReference type="SUPFAM" id="SSF48264">
    <property type="entry name" value="Cytochrome P450"/>
    <property type="match status" value="1"/>
</dbReference>
<accession>A0A7J8A668</accession>
<comment type="cofactor">
    <cofactor evidence="1">
        <name>heme</name>
        <dbReference type="ChEBI" id="CHEBI:30413"/>
    </cofactor>
</comment>
<evidence type="ECO:0000256" key="3">
    <source>
        <dbReference type="ARBA" id="ARBA00022617"/>
    </source>
</evidence>
<evidence type="ECO:0000256" key="2">
    <source>
        <dbReference type="ARBA" id="ARBA00010617"/>
    </source>
</evidence>
<evidence type="ECO:0000313" key="7">
    <source>
        <dbReference type="Proteomes" id="UP000558488"/>
    </source>
</evidence>
<dbReference type="GO" id="GO:0006082">
    <property type="term" value="P:organic acid metabolic process"/>
    <property type="evidence" value="ECO:0007669"/>
    <property type="project" value="TreeGrafter"/>
</dbReference>
<dbReference type="PANTHER" id="PTHR24300">
    <property type="entry name" value="CYTOCHROME P450 508A4-RELATED"/>
    <property type="match status" value="1"/>
</dbReference>
<evidence type="ECO:0000256" key="4">
    <source>
        <dbReference type="ARBA" id="ARBA00022723"/>
    </source>
</evidence>
<sequence length="149" mass="17397">MEFGAWSSVIITGLPLIKEALVHQGHNFLNRPMSPVRKRIFKTNGLIMSNGQEWKEQRRFTLTTLRNFGLGKKSLEECMQEEAYQLNQAIEEENGQPFNPHFKINKAVSNIICSITFGERFEYQDSQFQEMLRLLDDIIVMEVSVWNQK</sequence>
<keyword evidence="7" id="KW-1185">Reference proteome</keyword>
<dbReference type="InterPro" id="IPR002401">
    <property type="entry name" value="Cyt_P450_E_grp-I"/>
</dbReference>
<reference evidence="6 7" key="1">
    <citation type="journal article" date="2020" name="Nature">
        <title>Six reference-quality genomes reveal evolution of bat adaptations.</title>
        <authorList>
            <person name="Jebb D."/>
            <person name="Huang Z."/>
            <person name="Pippel M."/>
            <person name="Hughes G.M."/>
            <person name="Lavrichenko K."/>
            <person name="Devanna P."/>
            <person name="Winkler S."/>
            <person name="Jermiin L.S."/>
            <person name="Skirmuntt E.C."/>
            <person name="Katzourakis A."/>
            <person name="Burkitt-Gray L."/>
            <person name="Ray D.A."/>
            <person name="Sullivan K.A.M."/>
            <person name="Roscito J.G."/>
            <person name="Kirilenko B.M."/>
            <person name="Davalos L.M."/>
            <person name="Corthals A.P."/>
            <person name="Power M.L."/>
            <person name="Jones G."/>
            <person name="Ransome R.D."/>
            <person name="Dechmann D.K.N."/>
            <person name="Locatelli A.G."/>
            <person name="Puechmaille S.J."/>
            <person name="Fedrigo O."/>
            <person name="Jarvis E.D."/>
            <person name="Hiller M."/>
            <person name="Vernes S.C."/>
            <person name="Myers E.W."/>
            <person name="Teeling E.C."/>
        </authorList>
    </citation>
    <scope>NUCLEOTIDE SEQUENCE [LARGE SCALE GENOMIC DNA]</scope>
    <source>
        <strain evidence="6">MPipKuh1</strain>
        <tissue evidence="6">Flight muscle</tissue>
    </source>
</reference>
<dbReference type="InterPro" id="IPR036396">
    <property type="entry name" value="Cyt_P450_sf"/>
</dbReference>
<proteinExistence type="inferred from homology"/>
<dbReference type="GO" id="GO:0020037">
    <property type="term" value="F:heme binding"/>
    <property type="evidence" value="ECO:0007669"/>
    <property type="project" value="InterPro"/>
</dbReference>
<dbReference type="Pfam" id="PF00067">
    <property type="entry name" value="p450"/>
    <property type="match status" value="1"/>
</dbReference>
<dbReference type="EMBL" id="JACAGB010000002">
    <property type="protein sequence ID" value="KAF6381626.1"/>
    <property type="molecule type" value="Genomic_DNA"/>
</dbReference>
<dbReference type="InterPro" id="IPR050182">
    <property type="entry name" value="Cytochrome_P450_fam2"/>
</dbReference>
<dbReference type="GO" id="GO:0006805">
    <property type="term" value="P:xenobiotic metabolic process"/>
    <property type="evidence" value="ECO:0007669"/>
    <property type="project" value="TreeGrafter"/>
</dbReference>
<dbReference type="PANTHER" id="PTHR24300:SF177">
    <property type="entry name" value="CYTOCHROME P450 2J2"/>
    <property type="match status" value="1"/>
</dbReference>
<comment type="similarity">
    <text evidence="2">Belongs to the cytochrome P450 family.</text>
</comment>
<evidence type="ECO:0000313" key="6">
    <source>
        <dbReference type="EMBL" id="KAF6381626.1"/>
    </source>
</evidence>
<keyword evidence="5" id="KW-0408">Iron</keyword>
<evidence type="ECO:0000256" key="5">
    <source>
        <dbReference type="ARBA" id="ARBA00023004"/>
    </source>
</evidence>
<gene>
    <name evidence="6" type="ORF">mPipKuh1_003536</name>
</gene>
<dbReference type="AlphaFoldDB" id="A0A7J8A668"/>
<evidence type="ECO:0000256" key="1">
    <source>
        <dbReference type="ARBA" id="ARBA00001971"/>
    </source>
</evidence>
<comment type="caution">
    <text evidence="6">The sequence shown here is derived from an EMBL/GenBank/DDBJ whole genome shotgun (WGS) entry which is preliminary data.</text>
</comment>
<dbReference type="GO" id="GO:0016712">
    <property type="term" value="F:oxidoreductase activity, acting on paired donors, with incorporation or reduction of molecular oxygen, reduced flavin or flavoprotein as one donor, and incorporation of one atom of oxygen"/>
    <property type="evidence" value="ECO:0007669"/>
    <property type="project" value="TreeGrafter"/>
</dbReference>
<keyword evidence="3" id="KW-0349">Heme</keyword>
<protein>
    <submittedName>
        <fullName evidence="6">Cytochrome P450 family 2 subfamily J member 2</fullName>
    </submittedName>
</protein>
<dbReference type="Gene3D" id="1.10.630.10">
    <property type="entry name" value="Cytochrome P450"/>
    <property type="match status" value="1"/>
</dbReference>
<organism evidence="6 7">
    <name type="scientific">Pipistrellus kuhlii</name>
    <name type="common">Kuhl's pipistrelle</name>
    <dbReference type="NCBI Taxonomy" id="59472"/>
    <lineage>
        <taxon>Eukaryota</taxon>
        <taxon>Metazoa</taxon>
        <taxon>Chordata</taxon>
        <taxon>Craniata</taxon>
        <taxon>Vertebrata</taxon>
        <taxon>Euteleostomi</taxon>
        <taxon>Mammalia</taxon>
        <taxon>Eutheria</taxon>
        <taxon>Laurasiatheria</taxon>
        <taxon>Chiroptera</taxon>
        <taxon>Yangochiroptera</taxon>
        <taxon>Vespertilionidae</taxon>
        <taxon>Pipistrellus</taxon>
    </lineage>
</organism>
<name>A0A7J8A668_PIPKU</name>
<dbReference type="InterPro" id="IPR001128">
    <property type="entry name" value="Cyt_P450"/>
</dbReference>
<dbReference type="Proteomes" id="UP000558488">
    <property type="component" value="Unassembled WGS sequence"/>
</dbReference>
<dbReference type="GO" id="GO:0005506">
    <property type="term" value="F:iron ion binding"/>
    <property type="evidence" value="ECO:0007669"/>
    <property type="project" value="InterPro"/>
</dbReference>